<evidence type="ECO:0000256" key="1">
    <source>
        <dbReference type="ARBA" id="ARBA00001922"/>
    </source>
</evidence>
<accession>A0A7G6TUV0</accession>
<dbReference type="Proteomes" id="UP000515291">
    <property type="component" value="Chromosome"/>
</dbReference>
<dbReference type="InterPro" id="IPR016176">
    <property type="entry name" value="Cbl-dep_enz_cat"/>
</dbReference>
<dbReference type="GO" id="GO:0046872">
    <property type="term" value="F:metal ion binding"/>
    <property type="evidence" value="ECO:0007669"/>
    <property type="project" value="InterPro"/>
</dbReference>
<dbReference type="InterPro" id="IPR006099">
    <property type="entry name" value="MeMalonylCoA_mutase_a/b_cat"/>
</dbReference>
<gene>
    <name evidence="7" type="ORF">HB776_04195</name>
</gene>
<sequence>MSTATDDLRLAADFAPASYDDWRKLVDGVLKGAPFEKLISKTYDGVKIQPIYPRAQDAAPIASRPAAAPWQIMQRIDHPDAAKSNKQALHDLENGATGLTLVFEGANGARGFGLVASPDTIETLFDGIYLDAGIGIELHAGPQSRMAVTHLADYIKTKGIDPATCDIRFGLDPIGATAVWGTSAYNWWEMAPAVTDTIKKLAAQGFKGPFAVADGRIIHDAGGSEVQELSYVLAVMVSYLRAMEDHNIPLETARSMVYARLAADADQFLTMAKFRALRLLWARIEESCGLAPKPLFIAADTAWRMLTQRDPYVNMLRATMATFAAGLGGANSICVLPHTLALGLPDGFARRAARNTQLVLLEESNLAKVTDPAAGAGGIETLTRELCDAAWAQFQDIEKAGGAFPALGNNVIQPKVAATRAARQASVAKRREVLTGASEFPNLHEARASVLKVKPIPGKPYGKDKIKFNPLEPIRLASPFEVLRDKSDHLLARKGARPKVFLANLGTPADFTARATFAKSFFETGGIEALDSDGFADPAELAKAWKASGAALVCICSSDKLYAGQAAPAAKALQAAGAKHIYLAGRPGDLEAPLRDAGVRDFIIAGGDALAMLVQAHDLLNSA</sequence>
<dbReference type="Pfam" id="PF01642">
    <property type="entry name" value="MM_CoA_mutase"/>
    <property type="match status" value="1"/>
</dbReference>
<protein>
    <submittedName>
        <fullName evidence="7">Methylmalonyl-CoA mutase</fullName>
    </submittedName>
</protein>
<dbReference type="PANTHER" id="PTHR48101">
    <property type="entry name" value="METHYLMALONYL-COA MUTASE, MITOCHONDRIAL-RELATED"/>
    <property type="match status" value="1"/>
</dbReference>
<name>A0A7G6TUV0_9BRAD</name>
<reference evidence="8" key="1">
    <citation type="journal article" date="2020" name="Mol. Plant Microbe">
        <title>Rhizobial microsymbionts of the narrowly endemic Oxytropis species growing in Kamchatka are characterized by significant genetic diversity and possess a set of genes that are associated with T3SS and T6SS secretion systems and can affect the development of symbiosis.</title>
        <authorList>
            <person name="Safronova V."/>
            <person name="Guro P."/>
            <person name="Sazanova A."/>
            <person name="Kuznetsova I."/>
            <person name="Belimov A."/>
            <person name="Yakubov V."/>
            <person name="Chirak E."/>
            <person name="Afonin A."/>
            <person name="Gogolev Y."/>
            <person name="Andronov E."/>
            <person name="Tikhonovich I."/>
        </authorList>
    </citation>
    <scope>NUCLEOTIDE SEQUENCE [LARGE SCALE GENOMIC DNA]</scope>
    <source>
        <strain evidence="8">581</strain>
    </source>
</reference>
<keyword evidence="4" id="KW-0413">Isomerase</keyword>
<feature type="domain" description="Methylmalonyl-CoA mutase alpha/beta chain catalytic" evidence="6">
    <location>
        <begin position="67"/>
        <end position="454"/>
    </location>
</feature>
<dbReference type="KEGG" id="trb:HB776_04195"/>
<evidence type="ECO:0000259" key="6">
    <source>
        <dbReference type="Pfam" id="PF01642"/>
    </source>
</evidence>
<evidence type="ECO:0000256" key="3">
    <source>
        <dbReference type="ARBA" id="ARBA00022628"/>
    </source>
</evidence>
<dbReference type="GO" id="GO:0016866">
    <property type="term" value="F:intramolecular transferase activity"/>
    <property type="evidence" value="ECO:0007669"/>
    <property type="project" value="InterPro"/>
</dbReference>
<proteinExistence type="inferred from homology"/>
<dbReference type="EMBL" id="CP050292">
    <property type="protein sequence ID" value="QND70532.1"/>
    <property type="molecule type" value="Genomic_DNA"/>
</dbReference>
<dbReference type="AlphaFoldDB" id="A0A7G6TUV0"/>
<comment type="cofactor">
    <cofactor evidence="1">
        <name>adenosylcob(III)alamin</name>
        <dbReference type="ChEBI" id="CHEBI:18408"/>
    </cofactor>
</comment>
<keyword evidence="5" id="KW-0170">Cobalt</keyword>
<evidence type="ECO:0000256" key="4">
    <source>
        <dbReference type="ARBA" id="ARBA00023235"/>
    </source>
</evidence>
<dbReference type="SUPFAM" id="SSF51703">
    <property type="entry name" value="Cobalamin (vitamin B12)-dependent enzymes"/>
    <property type="match status" value="1"/>
</dbReference>
<organism evidence="7 8">
    <name type="scientific">Tardiphaga robiniae</name>
    <dbReference type="NCBI Taxonomy" id="943830"/>
    <lineage>
        <taxon>Bacteria</taxon>
        <taxon>Pseudomonadati</taxon>
        <taxon>Pseudomonadota</taxon>
        <taxon>Alphaproteobacteria</taxon>
        <taxon>Hyphomicrobiales</taxon>
        <taxon>Nitrobacteraceae</taxon>
        <taxon>Tardiphaga</taxon>
    </lineage>
</organism>
<comment type="similarity">
    <text evidence="2">Belongs to the methylmalonyl-CoA mutase family.</text>
</comment>
<dbReference type="Gene3D" id="3.20.20.240">
    <property type="entry name" value="Methylmalonyl-CoA mutase"/>
    <property type="match status" value="1"/>
</dbReference>
<dbReference type="RefSeq" id="WP_184515447.1">
    <property type="nucleotide sequence ID" value="NZ_CP050292.1"/>
</dbReference>
<dbReference type="InterPro" id="IPR036724">
    <property type="entry name" value="Cobalamin-bd_sf"/>
</dbReference>
<dbReference type="Gene3D" id="3.40.50.280">
    <property type="entry name" value="Cobalamin-binding domain"/>
    <property type="match status" value="1"/>
</dbReference>
<evidence type="ECO:0000256" key="5">
    <source>
        <dbReference type="ARBA" id="ARBA00023285"/>
    </source>
</evidence>
<dbReference type="GO" id="GO:0031419">
    <property type="term" value="F:cobalamin binding"/>
    <property type="evidence" value="ECO:0007669"/>
    <property type="project" value="UniProtKB-KW"/>
</dbReference>
<evidence type="ECO:0000256" key="2">
    <source>
        <dbReference type="ARBA" id="ARBA00008465"/>
    </source>
</evidence>
<dbReference type="SUPFAM" id="SSF52242">
    <property type="entry name" value="Cobalamin (vitamin B12)-binding domain"/>
    <property type="match status" value="1"/>
</dbReference>
<dbReference type="PANTHER" id="PTHR48101:SF4">
    <property type="entry name" value="METHYLMALONYL-COA MUTASE, MITOCHONDRIAL"/>
    <property type="match status" value="1"/>
</dbReference>
<evidence type="ECO:0000313" key="8">
    <source>
        <dbReference type="Proteomes" id="UP000515291"/>
    </source>
</evidence>
<dbReference type="CDD" id="cd03677">
    <property type="entry name" value="MM_CoA_mutase_beta"/>
    <property type="match status" value="1"/>
</dbReference>
<keyword evidence="3" id="KW-0846">Cobalamin</keyword>
<evidence type="ECO:0000313" key="7">
    <source>
        <dbReference type="EMBL" id="QND70532.1"/>
    </source>
</evidence>